<evidence type="ECO:0000259" key="8">
    <source>
        <dbReference type="Pfam" id="PF07687"/>
    </source>
</evidence>
<dbReference type="InterPro" id="IPR002933">
    <property type="entry name" value="Peptidase_M20"/>
</dbReference>
<dbReference type="InterPro" id="IPR010182">
    <property type="entry name" value="ArgE/DapE"/>
</dbReference>
<evidence type="ECO:0000256" key="5">
    <source>
        <dbReference type="ARBA" id="ARBA00022801"/>
    </source>
</evidence>
<dbReference type="GO" id="GO:0006526">
    <property type="term" value="P:L-arginine biosynthetic process"/>
    <property type="evidence" value="ECO:0007669"/>
    <property type="project" value="TreeGrafter"/>
</dbReference>
<keyword evidence="10" id="KW-1185">Reference proteome</keyword>
<evidence type="ECO:0000313" key="10">
    <source>
        <dbReference type="Proteomes" id="UP000029577"/>
    </source>
</evidence>
<keyword evidence="6" id="KW-0862">Zinc</keyword>
<keyword evidence="7" id="KW-0170">Cobalt</keyword>
<dbReference type="InterPro" id="IPR011650">
    <property type="entry name" value="Peptidase_M20_dimer"/>
</dbReference>
<name>A0A095TJL5_9GAMM</name>
<evidence type="ECO:0000313" key="9">
    <source>
        <dbReference type="EMBL" id="KGD76759.1"/>
    </source>
</evidence>
<feature type="domain" description="Peptidase M20 dimerisation" evidence="8">
    <location>
        <begin position="176"/>
        <end position="281"/>
    </location>
</feature>
<dbReference type="Pfam" id="PF01546">
    <property type="entry name" value="Peptidase_M20"/>
    <property type="match status" value="1"/>
</dbReference>
<protein>
    <submittedName>
        <fullName evidence="9">Acetylornithine deacetylase</fullName>
    </submittedName>
</protein>
<reference evidence="9" key="1">
    <citation type="submission" date="2014-12" db="EMBL/GenBank/DDBJ databases">
        <title>The draft genome of the Tatumella morbirosei type strain, LMG23360T isolated from pineapple rot.</title>
        <authorList>
            <person name="Smits T.H."/>
            <person name="Palmer M."/>
            <person name="Venter S.N."/>
            <person name="Duffy B."/>
            <person name="Steenkamp E.T."/>
            <person name="Chan W.Y."/>
            <person name="Coutinho T.A."/>
            <person name="Coetzee M.P."/>
            <person name="De Maayer P."/>
        </authorList>
    </citation>
    <scope>NUCLEOTIDE SEQUENCE [LARGE SCALE GENOMIC DNA]</scope>
    <source>
        <strain evidence="9">LMG 23360</strain>
    </source>
</reference>
<dbReference type="EMBL" id="JPKR02000001">
    <property type="protein sequence ID" value="KGD76759.1"/>
    <property type="molecule type" value="Genomic_DNA"/>
</dbReference>
<accession>A0A095TJL5</accession>
<dbReference type="InterPro" id="IPR050072">
    <property type="entry name" value="Peptidase_M20A"/>
</dbReference>
<gene>
    <name evidence="9" type="ORF">HA49_04550</name>
</gene>
<comment type="caution">
    <text evidence="9">The sequence shown here is derived from an EMBL/GenBank/DDBJ whole genome shotgun (WGS) entry which is preliminary data.</text>
</comment>
<dbReference type="InterPro" id="IPR036264">
    <property type="entry name" value="Bact_exopeptidase_dim_dom"/>
</dbReference>
<keyword evidence="5" id="KW-0378">Hydrolase</keyword>
<dbReference type="SUPFAM" id="SSF55031">
    <property type="entry name" value="Bacterial exopeptidase dimerisation domain"/>
    <property type="match status" value="1"/>
</dbReference>
<evidence type="ECO:0000256" key="7">
    <source>
        <dbReference type="ARBA" id="ARBA00023285"/>
    </source>
</evidence>
<dbReference type="PANTHER" id="PTHR43808">
    <property type="entry name" value="ACETYLORNITHINE DEACETYLASE"/>
    <property type="match status" value="1"/>
</dbReference>
<comment type="cofactor">
    <cofactor evidence="1">
        <name>Co(2+)</name>
        <dbReference type="ChEBI" id="CHEBI:48828"/>
    </cofactor>
</comment>
<evidence type="ECO:0000256" key="1">
    <source>
        <dbReference type="ARBA" id="ARBA00001941"/>
    </source>
</evidence>
<proteinExistence type="inferred from homology"/>
<dbReference type="AlphaFoldDB" id="A0A095TJL5"/>
<dbReference type="NCBIfam" id="TIGR01910">
    <property type="entry name" value="DapE-ArgE"/>
    <property type="match status" value="1"/>
</dbReference>
<dbReference type="Proteomes" id="UP000029577">
    <property type="component" value="Unassembled WGS sequence"/>
</dbReference>
<dbReference type="OrthoDB" id="3665926at2"/>
<dbReference type="GO" id="GO:0008777">
    <property type="term" value="F:acetylornithine deacetylase activity"/>
    <property type="evidence" value="ECO:0007669"/>
    <property type="project" value="TreeGrafter"/>
</dbReference>
<dbReference type="Gene3D" id="3.30.70.360">
    <property type="match status" value="1"/>
</dbReference>
<dbReference type="PANTHER" id="PTHR43808:SF31">
    <property type="entry name" value="N-ACETYL-L-CITRULLINE DEACETYLASE"/>
    <property type="match status" value="1"/>
</dbReference>
<sequence>MSTYQADSGRMKQDLAALVAINTENPPGHEREAAECVAGWLRQAGFDLSFSEYAPGRTNVIAVLKNGPGPCFAFNTHLDTVPAGEGWSTDPFILTETDGRLYGRGSCDAKGPLVAMVEALRMLAAAPQTWSGTLMGVFTADEEAASEGAKFYVKDAPPAIDFAVIGEPTSNATFSAHKGSLRPKVRVNGVTAHSGTPELGVNAVYQAGQLLQMIEQSHHQEVRCRCHALVGNASMTVTRIHGGHADNVIPESCELMIDRRMVPGEDEAVVRQEIQQLLDQAREQKGIEAEIIGWQPTTGGATETDSQEAIVQHSLAACQKHGNTDPGPYGFQGGCDLVHFRSLGAKGVVIGPGALAVAHKPDEFVPVDEFIAAAYIYLDVALAMLPAGNAS</sequence>
<organism evidence="9 10">
    <name type="scientific">Tatumella morbirosei</name>
    <dbReference type="NCBI Taxonomy" id="642227"/>
    <lineage>
        <taxon>Bacteria</taxon>
        <taxon>Pseudomonadati</taxon>
        <taxon>Pseudomonadota</taxon>
        <taxon>Gammaproteobacteria</taxon>
        <taxon>Enterobacterales</taxon>
        <taxon>Erwiniaceae</taxon>
        <taxon>Tatumella</taxon>
    </lineage>
</organism>
<dbReference type="SUPFAM" id="SSF53187">
    <property type="entry name" value="Zn-dependent exopeptidases"/>
    <property type="match status" value="1"/>
</dbReference>
<dbReference type="Gene3D" id="3.40.630.10">
    <property type="entry name" value="Zn peptidases"/>
    <property type="match status" value="1"/>
</dbReference>
<evidence type="ECO:0000256" key="3">
    <source>
        <dbReference type="ARBA" id="ARBA00006247"/>
    </source>
</evidence>
<dbReference type="STRING" id="642227.HA49_04550"/>
<comment type="cofactor">
    <cofactor evidence="2">
        <name>Zn(2+)</name>
        <dbReference type="ChEBI" id="CHEBI:29105"/>
    </cofactor>
</comment>
<dbReference type="RefSeq" id="WP_038017207.1">
    <property type="nucleotide sequence ID" value="NZ_JPKR02000001.1"/>
</dbReference>
<evidence type="ECO:0000256" key="2">
    <source>
        <dbReference type="ARBA" id="ARBA00001947"/>
    </source>
</evidence>
<dbReference type="eggNOG" id="COG0624">
    <property type="taxonomic scope" value="Bacteria"/>
</dbReference>
<keyword evidence="4" id="KW-0479">Metal-binding</keyword>
<comment type="similarity">
    <text evidence="3">Belongs to the peptidase M20A family.</text>
</comment>
<evidence type="ECO:0000256" key="4">
    <source>
        <dbReference type="ARBA" id="ARBA00022723"/>
    </source>
</evidence>
<dbReference type="GO" id="GO:0046872">
    <property type="term" value="F:metal ion binding"/>
    <property type="evidence" value="ECO:0007669"/>
    <property type="project" value="UniProtKB-KW"/>
</dbReference>
<dbReference type="Pfam" id="PF07687">
    <property type="entry name" value="M20_dimer"/>
    <property type="match status" value="1"/>
</dbReference>
<evidence type="ECO:0000256" key="6">
    <source>
        <dbReference type="ARBA" id="ARBA00022833"/>
    </source>
</evidence>
<dbReference type="CDD" id="cd08659">
    <property type="entry name" value="M20_ArgE_DapE-like"/>
    <property type="match status" value="1"/>
</dbReference>